<proteinExistence type="predicted"/>
<feature type="repeat" description="ANK" evidence="3">
    <location>
        <begin position="110"/>
        <end position="134"/>
    </location>
</feature>
<sequence>MSVRFSGTSDFADLLAKSPGSLLYSWASPELVELMTKRGASGPGAASGLSMRQELVISNLVRVNTVISQSISKQDEDRTTEFLYAAARGDTRQMRLMMQQGFNPDSVDYDGRTALMLACARGHPDVVALLLQAGEPRATDRAWFLSAAALSFLS</sequence>
<dbReference type="KEGG" id="mng:MNEG_10589"/>
<dbReference type="InterPro" id="IPR050889">
    <property type="entry name" value="Dendritic_Spine_Reg/Scaffold"/>
</dbReference>
<dbReference type="InterPro" id="IPR002110">
    <property type="entry name" value="Ankyrin_rpt"/>
</dbReference>
<keyword evidence="4" id="KW-0813">Transport</keyword>
<keyword evidence="4" id="KW-0406">Ion transport</keyword>
<protein>
    <submittedName>
        <fullName evidence="4">Potassium channel, NKT2-like protein</fullName>
    </submittedName>
</protein>
<evidence type="ECO:0000256" key="3">
    <source>
        <dbReference type="PROSITE-ProRule" id="PRU00023"/>
    </source>
</evidence>
<evidence type="ECO:0000313" key="4">
    <source>
        <dbReference type="EMBL" id="KIY97369.1"/>
    </source>
</evidence>
<dbReference type="InterPro" id="IPR036770">
    <property type="entry name" value="Ankyrin_rpt-contain_sf"/>
</dbReference>
<dbReference type="RefSeq" id="XP_013896389.1">
    <property type="nucleotide sequence ID" value="XM_014040935.1"/>
</dbReference>
<name>A0A0D2M117_9CHLO</name>
<evidence type="ECO:0000313" key="5">
    <source>
        <dbReference type="Proteomes" id="UP000054498"/>
    </source>
</evidence>
<dbReference type="PANTHER" id="PTHR24166:SF48">
    <property type="entry name" value="PROTEIN VAPYRIN"/>
    <property type="match status" value="1"/>
</dbReference>
<dbReference type="STRING" id="145388.A0A0D2M117"/>
<dbReference type="SUPFAM" id="SSF48403">
    <property type="entry name" value="Ankyrin repeat"/>
    <property type="match status" value="1"/>
</dbReference>
<dbReference type="AlphaFoldDB" id="A0A0D2M117"/>
<dbReference type="Proteomes" id="UP000054498">
    <property type="component" value="Unassembled WGS sequence"/>
</dbReference>
<dbReference type="EMBL" id="KK102598">
    <property type="protein sequence ID" value="KIY97369.1"/>
    <property type="molecule type" value="Genomic_DNA"/>
</dbReference>
<keyword evidence="2 3" id="KW-0040">ANK repeat</keyword>
<dbReference type="GeneID" id="25727766"/>
<accession>A0A0D2M117</accession>
<gene>
    <name evidence="4" type="ORF">MNEG_10589</name>
</gene>
<reference evidence="4 5" key="1">
    <citation type="journal article" date="2013" name="BMC Genomics">
        <title>Reconstruction of the lipid metabolism for the microalga Monoraphidium neglectum from its genome sequence reveals characteristics suitable for biofuel production.</title>
        <authorList>
            <person name="Bogen C."/>
            <person name="Al-Dilaimi A."/>
            <person name="Albersmeier A."/>
            <person name="Wichmann J."/>
            <person name="Grundmann M."/>
            <person name="Rupp O."/>
            <person name="Lauersen K.J."/>
            <person name="Blifernez-Klassen O."/>
            <person name="Kalinowski J."/>
            <person name="Goesmann A."/>
            <person name="Mussgnug J.H."/>
            <person name="Kruse O."/>
        </authorList>
    </citation>
    <scope>NUCLEOTIDE SEQUENCE [LARGE SCALE GENOMIC DNA]</scope>
    <source>
        <strain evidence="4 5">SAG 48.87</strain>
    </source>
</reference>
<dbReference type="PROSITE" id="PS50297">
    <property type="entry name" value="ANK_REP_REGION"/>
    <property type="match status" value="1"/>
</dbReference>
<dbReference type="Gene3D" id="1.25.40.20">
    <property type="entry name" value="Ankyrin repeat-containing domain"/>
    <property type="match status" value="1"/>
</dbReference>
<evidence type="ECO:0000256" key="2">
    <source>
        <dbReference type="ARBA" id="ARBA00023043"/>
    </source>
</evidence>
<keyword evidence="5" id="KW-1185">Reference proteome</keyword>
<dbReference type="OrthoDB" id="546633at2759"/>
<evidence type="ECO:0000256" key="1">
    <source>
        <dbReference type="ARBA" id="ARBA00022737"/>
    </source>
</evidence>
<keyword evidence="1" id="KW-0677">Repeat</keyword>
<dbReference type="GO" id="GO:0034220">
    <property type="term" value="P:monoatomic ion transmembrane transport"/>
    <property type="evidence" value="ECO:0007669"/>
    <property type="project" value="UniProtKB-KW"/>
</dbReference>
<dbReference type="Pfam" id="PF12796">
    <property type="entry name" value="Ank_2"/>
    <property type="match status" value="1"/>
</dbReference>
<organism evidence="4 5">
    <name type="scientific">Monoraphidium neglectum</name>
    <dbReference type="NCBI Taxonomy" id="145388"/>
    <lineage>
        <taxon>Eukaryota</taxon>
        <taxon>Viridiplantae</taxon>
        <taxon>Chlorophyta</taxon>
        <taxon>core chlorophytes</taxon>
        <taxon>Chlorophyceae</taxon>
        <taxon>CS clade</taxon>
        <taxon>Sphaeropleales</taxon>
        <taxon>Selenastraceae</taxon>
        <taxon>Monoraphidium</taxon>
    </lineage>
</organism>
<dbReference type="PANTHER" id="PTHR24166">
    <property type="entry name" value="ROLLING PEBBLES, ISOFORM B"/>
    <property type="match status" value="1"/>
</dbReference>
<keyword evidence="4" id="KW-0407">Ion channel</keyword>
<dbReference type="PROSITE" id="PS50088">
    <property type="entry name" value="ANK_REPEAT"/>
    <property type="match status" value="1"/>
</dbReference>
<dbReference type="SMART" id="SM00248">
    <property type="entry name" value="ANK"/>
    <property type="match status" value="2"/>
</dbReference>